<keyword evidence="1" id="KW-0472">Membrane</keyword>
<feature type="transmembrane region" description="Helical" evidence="1">
    <location>
        <begin position="478"/>
        <end position="501"/>
    </location>
</feature>
<feature type="transmembrane region" description="Helical" evidence="1">
    <location>
        <begin position="247"/>
        <end position="268"/>
    </location>
</feature>
<proteinExistence type="predicted"/>
<keyword evidence="1" id="KW-1133">Transmembrane helix</keyword>
<feature type="transmembrane region" description="Helical" evidence="1">
    <location>
        <begin position="332"/>
        <end position="353"/>
    </location>
</feature>
<feature type="transmembrane region" description="Helical" evidence="1">
    <location>
        <begin position="105"/>
        <end position="125"/>
    </location>
</feature>
<reference evidence="2" key="1">
    <citation type="submission" date="2022-09" db="EMBL/GenBank/DDBJ databases">
        <authorList>
            <person name="Li D."/>
            <person name="Cheng J."/>
            <person name="Li Y."/>
        </authorList>
    </citation>
    <scope>NUCLEOTIDE SEQUENCE</scope>
    <source>
        <strain evidence="2">DL</strain>
    </source>
</reference>
<feature type="transmembrane region" description="Helical" evidence="1">
    <location>
        <begin position="275"/>
        <end position="294"/>
    </location>
</feature>
<evidence type="ECO:0000313" key="2">
    <source>
        <dbReference type="EMBL" id="UYB35180.1"/>
    </source>
</evidence>
<protein>
    <submittedName>
        <fullName evidence="2">Uncharacterized protein</fullName>
    </submittedName>
</protein>
<dbReference type="Pfam" id="PF20176">
    <property type="entry name" value="DUF6541"/>
    <property type="match status" value="1"/>
</dbReference>
<accession>A0ABY6FPQ5</accession>
<feature type="transmembrane region" description="Helical" evidence="1">
    <location>
        <begin position="6"/>
        <end position="28"/>
    </location>
</feature>
<feature type="transmembrane region" description="Helical" evidence="1">
    <location>
        <begin position="219"/>
        <end position="241"/>
    </location>
</feature>
<dbReference type="Proteomes" id="UP001063368">
    <property type="component" value="Chromosome"/>
</dbReference>
<feature type="transmembrane region" description="Helical" evidence="1">
    <location>
        <begin position="189"/>
        <end position="212"/>
    </location>
</feature>
<feature type="transmembrane region" description="Helical" evidence="1">
    <location>
        <begin position="300"/>
        <end position="320"/>
    </location>
</feature>
<sequence length="655" mass="69454">MDWLGALPAILTALALLTVPGLAIGLVLRLRLFDAVALAPLVTVTLISVSAVAAPFAGIGWSILPVLVLTVLVLAACFGITRFSWYPARTAGSAEHSFLRHQGPWFVAAAAAFLLIGWQVVHIIGAPENFSQTFDNNFHLNAVRYILDTGNASSLNLTSMTTADQPAYFYPAAWHGFVSLIVQLSGAPITAATSAGIIAVSAAVWPLSVLFAVRRLAKLVPAAILGAGVLVGSFSAFPILLMDFGVLYPNLLSLAMVPAALMILAGILRQLPHPDIPVVTLILLAMLTVPGVAVSHPNGVMTLFALAVPVVLSAYIRGLAGLYRSGAARTRYLFATLATAAAFTIFFVLWNVIRPPEEAAFWDRVETAPQAFGEALLNAPFGRPAAVFISVLVLLGLVYCFRRPRLLWVAGGYLLSVWLFVVAAGYPITENRMFITGVWYNDPYRLAAILPIMGAPLAILGLQLVLEPVDRWVRARVAGTAGAVSGAAPFVLGLVAILALVPLTQGASMNAAVSSARNSYAVNDDSALVSTDELELLRQLPELTEPDAVIAVNPWTGAALAYAIADRDTTYKHTLSNTSPEAAVIDNSLKDADSMPEVCDAVEATGVDYVLDFGTRQINNGTAEYPGIEDIDSDPDFQKVASVGEASLYEFVGCS</sequence>
<feature type="transmembrane region" description="Helical" evidence="1">
    <location>
        <begin position="35"/>
        <end position="57"/>
    </location>
</feature>
<feature type="transmembrane region" description="Helical" evidence="1">
    <location>
        <begin position="446"/>
        <end position="466"/>
    </location>
</feature>
<evidence type="ECO:0000313" key="3">
    <source>
        <dbReference type="Proteomes" id="UP001063368"/>
    </source>
</evidence>
<keyword evidence="3" id="KW-1185">Reference proteome</keyword>
<keyword evidence="1" id="KW-0812">Transmembrane</keyword>
<feature type="transmembrane region" description="Helical" evidence="1">
    <location>
        <begin position="63"/>
        <end position="85"/>
    </location>
</feature>
<feature type="transmembrane region" description="Helical" evidence="1">
    <location>
        <begin position="381"/>
        <end position="399"/>
    </location>
</feature>
<dbReference type="EMBL" id="CP106856">
    <property type="protein sequence ID" value="UYB35180.1"/>
    <property type="molecule type" value="Genomic_DNA"/>
</dbReference>
<organism evidence="2 3">
    <name type="scientific">Arthrobacter koreensis</name>
    <dbReference type="NCBI Taxonomy" id="199136"/>
    <lineage>
        <taxon>Bacteria</taxon>
        <taxon>Bacillati</taxon>
        <taxon>Actinomycetota</taxon>
        <taxon>Actinomycetes</taxon>
        <taxon>Micrococcales</taxon>
        <taxon>Micrococcaceae</taxon>
        <taxon>Arthrobacter</taxon>
    </lineage>
</organism>
<evidence type="ECO:0000256" key="1">
    <source>
        <dbReference type="SAM" id="Phobius"/>
    </source>
</evidence>
<name>A0ABY6FPQ5_9MICC</name>
<dbReference type="InterPro" id="IPR046671">
    <property type="entry name" value="DUF6541"/>
</dbReference>
<feature type="transmembrane region" description="Helical" evidence="1">
    <location>
        <begin position="406"/>
        <end position="426"/>
    </location>
</feature>
<dbReference type="RefSeq" id="WP_263127217.1">
    <property type="nucleotide sequence ID" value="NZ_CP106856.1"/>
</dbReference>
<gene>
    <name evidence="2" type="ORF">N9A08_11115</name>
</gene>